<dbReference type="CDD" id="cd07817">
    <property type="entry name" value="SRPBCC_8"/>
    <property type="match status" value="1"/>
</dbReference>
<dbReference type="Pfam" id="PF03364">
    <property type="entry name" value="Polyketide_cyc"/>
    <property type="match status" value="1"/>
</dbReference>
<evidence type="ECO:0000256" key="1">
    <source>
        <dbReference type="SAM" id="MobiDB-lite"/>
    </source>
</evidence>
<accession>A0ABU4C7V7</accession>
<dbReference type="PANTHER" id="PTHR33824">
    <property type="entry name" value="POLYKETIDE CYCLASE/DEHYDRASE AND LIPID TRANSPORT SUPERFAMILY PROTEIN"/>
    <property type="match status" value="1"/>
</dbReference>
<dbReference type="SUPFAM" id="SSF55961">
    <property type="entry name" value="Bet v1-like"/>
    <property type="match status" value="1"/>
</dbReference>
<evidence type="ECO:0000259" key="2">
    <source>
        <dbReference type="Pfam" id="PF03364"/>
    </source>
</evidence>
<dbReference type="Proteomes" id="UP001185737">
    <property type="component" value="Unassembled WGS sequence"/>
</dbReference>
<gene>
    <name evidence="3" type="ORF">R3Q59_02305</name>
</gene>
<dbReference type="Gene3D" id="3.30.530.20">
    <property type="match status" value="1"/>
</dbReference>
<dbReference type="InterPro" id="IPR023393">
    <property type="entry name" value="START-like_dom_sf"/>
</dbReference>
<dbReference type="PANTHER" id="PTHR33824:SF7">
    <property type="entry name" value="POLYKETIDE CYCLASE_DEHYDRASE AND LIPID TRANSPORT SUPERFAMILY PROTEIN"/>
    <property type="match status" value="1"/>
</dbReference>
<dbReference type="InterPro" id="IPR047137">
    <property type="entry name" value="ORF3"/>
</dbReference>
<evidence type="ECO:0000313" key="3">
    <source>
        <dbReference type="EMBL" id="MDV6279337.1"/>
    </source>
</evidence>
<protein>
    <submittedName>
        <fullName evidence="3">SRPBCC family protein</fullName>
    </submittedName>
</protein>
<keyword evidence="4" id="KW-1185">Reference proteome</keyword>
<sequence length="473" mass="52273">MTSNLDSAAKKLRQNVSGASGEAASLSPLKKAAQGLLGTVTDKAMSTVSDKVQGASGRLTDYAEGGGGSLLSAVTGKEQQGDGNGDEKGDGKSLFSGLTDKVKETASDVKDAVTGGGGGGKGKKLKLTNIVETIDVGVPVQLAYNQWTQFADFPSFMKKVERVEQEADEKLEWKAQIFLSHRTWEASIIEQVPDERIVWRSKGAKGFIDGAVTFHEVTPDLTRIVLILEYHPKGLFEKTGNLWRAQGRRARLELKHFARHVMTQAVLHPDEVEGWRGEIRDGKVVEPEDAEDNNEEPADDETAEYEEEEPEEETGEDEEEEPEDETGEYEEDTAEAEEEPEDETDEYEDEPEEDTAEAEEEPEDETGEDEEEEPEDETGEDEEEEPEEETAEDEEEEPEEEPAPRRRPEPRRRRPRKAAAKKAPAKKAPAKKAPAKKTTAKKTTAKKTTAKKTPAKKTAAKKATPRRRRGARA</sequence>
<dbReference type="RefSeq" id="WP_317567417.1">
    <property type="nucleotide sequence ID" value="NZ_JAWLKA010000001.1"/>
</dbReference>
<evidence type="ECO:0000313" key="4">
    <source>
        <dbReference type="Proteomes" id="UP001185737"/>
    </source>
</evidence>
<dbReference type="InterPro" id="IPR005031">
    <property type="entry name" value="COQ10_START"/>
</dbReference>
<reference evidence="3 4" key="1">
    <citation type="submission" date="2023-10" db="EMBL/GenBank/DDBJ databases">
        <title>Development of a sustainable strategy for remediation of hydrocarbon-contaminated territories based on the waste exchange concept.</title>
        <authorList>
            <person name="Krivoruchko A."/>
        </authorList>
    </citation>
    <scope>NUCLEOTIDE SEQUENCE [LARGE SCALE GENOMIC DNA]</scope>
    <source>
        <strain evidence="3 4">IEGM 60</strain>
    </source>
</reference>
<feature type="compositionally biased region" description="Acidic residues" evidence="1">
    <location>
        <begin position="287"/>
        <end position="401"/>
    </location>
</feature>
<feature type="region of interest" description="Disordered" evidence="1">
    <location>
        <begin position="70"/>
        <end position="95"/>
    </location>
</feature>
<dbReference type="EMBL" id="JAWLKA010000001">
    <property type="protein sequence ID" value="MDV6279337.1"/>
    <property type="molecule type" value="Genomic_DNA"/>
</dbReference>
<feature type="region of interest" description="Disordered" evidence="1">
    <location>
        <begin position="1"/>
        <end position="30"/>
    </location>
</feature>
<feature type="domain" description="Coenzyme Q-binding protein COQ10 START" evidence="2">
    <location>
        <begin position="136"/>
        <end position="257"/>
    </location>
</feature>
<name>A0ABU4C7V7_RHOJO</name>
<feature type="region of interest" description="Disordered" evidence="1">
    <location>
        <begin position="281"/>
        <end position="473"/>
    </location>
</feature>
<feature type="compositionally biased region" description="Basic residues" evidence="1">
    <location>
        <begin position="408"/>
        <end position="473"/>
    </location>
</feature>
<comment type="caution">
    <text evidence="3">The sequence shown here is derived from an EMBL/GenBank/DDBJ whole genome shotgun (WGS) entry which is preliminary data.</text>
</comment>
<organism evidence="3 4">
    <name type="scientific">Rhodococcus jostii</name>
    <dbReference type="NCBI Taxonomy" id="132919"/>
    <lineage>
        <taxon>Bacteria</taxon>
        <taxon>Bacillati</taxon>
        <taxon>Actinomycetota</taxon>
        <taxon>Actinomycetes</taxon>
        <taxon>Mycobacteriales</taxon>
        <taxon>Nocardiaceae</taxon>
        <taxon>Rhodococcus</taxon>
    </lineage>
</organism>
<proteinExistence type="predicted"/>